<reference evidence="1" key="1">
    <citation type="submission" date="2023-04" db="EMBL/GenBank/DDBJ databases">
        <title>Ambrosiozyma monospora NBRC 10751.</title>
        <authorList>
            <person name="Ichikawa N."/>
            <person name="Sato H."/>
            <person name="Tonouchi N."/>
        </authorList>
    </citation>
    <scope>NUCLEOTIDE SEQUENCE</scope>
    <source>
        <strain evidence="1">NBRC 10751</strain>
    </source>
</reference>
<evidence type="ECO:0000313" key="1">
    <source>
        <dbReference type="EMBL" id="GME94046.1"/>
    </source>
</evidence>
<comment type="caution">
    <text evidence="1">The sequence shown here is derived from an EMBL/GenBank/DDBJ whole genome shotgun (WGS) entry which is preliminary data.</text>
</comment>
<evidence type="ECO:0000313" key="2">
    <source>
        <dbReference type="Proteomes" id="UP001165064"/>
    </source>
</evidence>
<protein>
    <submittedName>
        <fullName evidence="1">Unnamed protein product</fullName>
    </submittedName>
</protein>
<organism evidence="1 2">
    <name type="scientific">Ambrosiozyma monospora</name>
    <name type="common">Yeast</name>
    <name type="synonym">Endomycopsis monosporus</name>
    <dbReference type="NCBI Taxonomy" id="43982"/>
    <lineage>
        <taxon>Eukaryota</taxon>
        <taxon>Fungi</taxon>
        <taxon>Dikarya</taxon>
        <taxon>Ascomycota</taxon>
        <taxon>Saccharomycotina</taxon>
        <taxon>Pichiomycetes</taxon>
        <taxon>Pichiales</taxon>
        <taxon>Pichiaceae</taxon>
        <taxon>Ambrosiozyma</taxon>
    </lineage>
</organism>
<gene>
    <name evidence="1" type="ORF">Amon02_000947600</name>
</gene>
<name>A0ACB5TRS8_AMBMO</name>
<dbReference type="Proteomes" id="UP001165064">
    <property type="component" value="Unassembled WGS sequence"/>
</dbReference>
<proteinExistence type="predicted"/>
<sequence length="313" mass="34651">MKKLKKSMNSFAMIHSKSSNNNNANSKTDARDTTIQLPTPNQSPKASHSGFPDIESEWTQIVKEAQLEGSSIANSAAKVKQEIKNEAEQLTEVPKTTSVANALSTAATSTGSSSPPASVGSSKRKHSNDESSDKTKSATNGTKTAVVNDSPASRLRRKSRRLASKEGDIEVVHVGGLTEDDDVQILGSREMSLRETKTRMLQRMKRKRLKNGNFGKVVLCMECLSKKISALKEKAMSNSFLKLEPNSKLNDHDEEWWTDEVKRLHGASTLYQEVDLKDLEKYICVDIQPKVIEMLRANYIVNNTTNNNNAVQQ</sequence>
<keyword evidence="2" id="KW-1185">Reference proteome</keyword>
<accession>A0ACB5TRS8</accession>
<dbReference type="EMBL" id="BSXS01008908">
    <property type="protein sequence ID" value="GME94046.1"/>
    <property type="molecule type" value="Genomic_DNA"/>
</dbReference>